<protein>
    <recommendedName>
        <fullName evidence="6">Thioredoxin-like fold domain-containing protein</fullName>
    </recommendedName>
</protein>
<evidence type="ECO:0000259" key="2">
    <source>
        <dbReference type="Pfam" id="PF17171"/>
    </source>
</evidence>
<evidence type="ECO:0008006" key="6">
    <source>
        <dbReference type="Google" id="ProtNLM"/>
    </source>
</evidence>
<name>A0A4Z1IT45_9HELO</name>
<dbReference type="InterPro" id="IPR033468">
    <property type="entry name" value="Metaxin_GST"/>
</dbReference>
<dbReference type="PANTHER" id="PTHR12289">
    <property type="entry name" value="METAXIN RELATED"/>
    <property type="match status" value="1"/>
</dbReference>
<dbReference type="SUPFAM" id="SSF47616">
    <property type="entry name" value="GST C-terminal domain-like"/>
    <property type="match status" value="1"/>
</dbReference>
<dbReference type="InterPro" id="IPR012336">
    <property type="entry name" value="Thioredoxin-like_fold"/>
</dbReference>
<dbReference type="InterPro" id="IPR050931">
    <property type="entry name" value="Mito_Protein_Transport_Metaxin"/>
</dbReference>
<dbReference type="Proteomes" id="UP000297527">
    <property type="component" value="Unassembled WGS sequence"/>
</dbReference>
<dbReference type="EMBL" id="PQXN01000019">
    <property type="protein sequence ID" value="TGO62500.1"/>
    <property type="molecule type" value="Genomic_DNA"/>
</dbReference>
<dbReference type="PANTHER" id="PTHR12289:SF41">
    <property type="entry name" value="FAILED AXON CONNECTIONS-RELATED"/>
    <property type="match status" value="1"/>
</dbReference>
<dbReference type="SFLD" id="SFLDS00019">
    <property type="entry name" value="Glutathione_Transferase_(cytos"/>
    <property type="match status" value="1"/>
</dbReference>
<proteinExistence type="inferred from homology"/>
<comment type="similarity">
    <text evidence="1">Belongs to the FAX family.</text>
</comment>
<gene>
    <name evidence="4" type="ORF">BCON_0019g00360</name>
</gene>
<dbReference type="InterPro" id="IPR026928">
    <property type="entry name" value="FAX/IsoI-like"/>
</dbReference>
<organism evidence="4 5">
    <name type="scientific">Botryotinia convoluta</name>
    <dbReference type="NCBI Taxonomy" id="54673"/>
    <lineage>
        <taxon>Eukaryota</taxon>
        <taxon>Fungi</taxon>
        <taxon>Dikarya</taxon>
        <taxon>Ascomycota</taxon>
        <taxon>Pezizomycotina</taxon>
        <taxon>Leotiomycetes</taxon>
        <taxon>Helotiales</taxon>
        <taxon>Sclerotiniaceae</taxon>
        <taxon>Botryotinia</taxon>
    </lineage>
</organism>
<accession>A0A4Z1IT45</accession>
<dbReference type="InterPro" id="IPR040079">
    <property type="entry name" value="Glutathione_S-Trfase"/>
</dbReference>
<feature type="domain" description="Thioredoxin-like fold" evidence="3">
    <location>
        <begin position="19"/>
        <end position="119"/>
    </location>
</feature>
<dbReference type="Pfam" id="PF17171">
    <property type="entry name" value="GST_C_6"/>
    <property type="match status" value="1"/>
</dbReference>
<dbReference type="SFLD" id="SFLDG01180">
    <property type="entry name" value="SUF1"/>
    <property type="match status" value="1"/>
</dbReference>
<reference evidence="4 5" key="1">
    <citation type="submission" date="2017-12" db="EMBL/GenBank/DDBJ databases">
        <title>Comparative genomics of Botrytis spp.</title>
        <authorList>
            <person name="Valero-Jimenez C.A."/>
            <person name="Tapia P."/>
            <person name="Veloso J."/>
            <person name="Silva-Moreno E."/>
            <person name="Staats M."/>
            <person name="Valdes J.H."/>
            <person name="Van Kan J.A.L."/>
        </authorList>
    </citation>
    <scope>NUCLEOTIDE SEQUENCE [LARGE SCALE GENOMIC DNA]</scope>
    <source>
        <strain evidence="4 5">MUCL11595</strain>
    </source>
</reference>
<dbReference type="SFLD" id="SFLDG01200">
    <property type="entry name" value="SUF1.1"/>
    <property type="match status" value="1"/>
</dbReference>
<comment type="caution">
    <text evidence="4">The sequence shown here is derived from an EMBL/GenBank/DDBJ whole genome shotgun (WGS) entry which is preliminary data.</text>
</comment>
<dbReference type="Pfam" id="PF17172">
    <property type="entry name" value="GST_N_4"/>
    <property type="match status" value="1"/>
</dbReference>
<evidence type="ECO:0000256" key="1">
    <source>
        <dbReference type="ARBA" id="ARBA00006475"/>
    </source>
</evidence>
<evidence type="ECO:0000313" key="4">
    <source>
        <dbReference type="EMBL" id="TGO62500.1"/>
    </source>
</evidence>
<dbReference type="InterPro" id="IPR036282">
    <property type="entry name" value="Glutathione-S-Trfase_C_sf"/>
</dbReference>
<feature type="domain" description="Metaxin glutathione S-transferase" evidence="2">
    <location>
        <begin position="201"/>
        <end position="245"/>
    </location>
</feature>
<evidence type="ECO:0000313" key="5">
    <source>
        <dbReference type="Proteomes" id="UP000297527"/>
    </source>
</evidence>
<keyword evidence="5" id="KW-1185">Reference proteome</keyword>
<evidence type="ECO:0000259" key="3">
    <source>
        <dbReference type="Pfam" id="PF17172"/>
    </source>
</evidence>
<dbReference type="AlphaFoldDB" id="A0A4Z1IT45"/>
<dbReference type="OrthoDB" id="5809458at2759"/>
<dbReference type="GO" id="GO:0005737">
    <property type="term" value="C:cytoplasm"/>
    <property type="evidence" value="ECO:0007669"/>
    <property type="project" value="TreeGrafter"/>
</dbReference>
<sequence length="259" mass="29501">MKLTLFRGWLDPGNYVWSPFVTKIEFHFRQANVKYILDGGSPRSAPKGKIPYISVHDEGSSPFLLADSALIIAGLVESDILPDLNSSLEPAAKTQDMAIRALLEDKLYFYGIRERWMDNYYIQRDKVLGPIPYPMRVLVGFLAYRQIKATLYGQGTGRFSSEEIMVFREKIWRSLNGLLESSRKTIPDAAPAERAPFWCLGGDQPTQADASLFGFIVSILVSTSVPVSRELVRSLPAVMDYVERIHHRYFPDYEKWIVE</sequence>